<feature type="transmembrane region" description="Helical" evidence="3">
    <location>
        <begin position="35"/>
        <end position="53"/>
    </location>
</feature>
<dbReference type="PANTHER" id="PTHR33121:SF79">
    <property type="entry name" value="CYCLIC DI-GMP PHOSPHODIESTERASE PDED-RELATED"/>
    <property type="match status" value="1"/>
</dbReference>
<feature type="transmembrane region" description="Helical" evidence="3">
    <location>
        <begin position="7"/>
        <end position="29"/>
    </location>
</feature>
<evidence type="ECO:0000313" key="5">
    <source>
        <dbReference type="EMBL" id="MBD8892958.1"/>
    </source>
</evidence>
<dbReference type="PANTHER" id="PTHR33121">
    <property type="entry name" value="CYCLIC DI-GMP PHOSPHODIESTERASE PDEF"/>
    <property type="match status" value="1"/>
</dbReference>
<dbReference type="RefSeq" id="WP_192149086.1">
    <property type="nucleotide sequence ID" value="NZ_JACYXI010000010.1"/>
</dbReference>
<organism evidence="5 6">
    <name type="scientific">Roseibium litorale</name>
    <dbReference type="NCBI Taxonomy" id="2803841"/>
    <lineage>
        <taxon>Bacteria</taxon>
        <taxon>Pseudomonadati</taxon>
        <taxon>Pseudomonadota</taxon>
        <taxon>Alphaproteobacteria</taxon>
        <taxon>Hyphomicrobiales</taxon>
        <taxon>Stappiaceae</taxon>
        <taxon>Roseibium</taxon>
    </lineage>
</organism>
<evidence type="ECO:0000313" key="6">
    <source>
        <dbReference type="Proteomes" id="UP000632063"/>
    </source>
</evidence>
<feature type="compositionally biased region" description="Low complexity" evidence="2">
    <location>
        <begin position="163"/>
        <end position="181"/>
    </location>
</feature>
<dbReference type="CDD" id="cd01948">
    <property type="entry name" value="EAL"/>
    <property type="match status" value="1"/>
</dbReference>
<dbReference type="Pfam" id="PF00563">
    <property type="entry name" value="EAL"/>
    <property type="match status" value="1"/>
</dbReference>
<evidence type="ECO:0000256" key="2">
    <source>
        <dbReference type="SAM" id="MobiDB-lite"/>
    </source>
</evidence>
<reference evidence="6" key="1">
    <citation type="submission" date="2020-09" db="EMBL/GenBank/DDBJ databases">
        <title>The genome sequence of strain Labrenzia suaedae 4C16A.</title>
        <authorList>
            <person name="Liu Y."/>
        </authorList>
    </citation>
    <scope>NUCLEOTIDE SEQUENCE [LARGE SCALE GENOMIC DNA]</scope>
    <source>
        <strain evidence="6">4C16A</strain>
    </source>
</reference>
<keyword evidence="3" id="KW-0812">Transmembrane</keyword>
<feature type="region of interest" description="Disordered" evidence="2">
    <location>
        <begin position="130"/>
        <end position="254"/>
    </location>
</feature>
<sequence length="513" mass="56552">MGRIATIFIVICMAVIAMSVSAVLVFQFGRPFGEAVSLSLALMCTMILLHLLLSRSRERSAVSEAVERLEDRMSEIDEDVGNLEGRLTGVEHTIPRRTREEIDPLFAEVEVLGSLVKQMAEAMSDLETRFEDQQQLPPPPQMPELSHYAPQGSYGNGPVSHAQSQPGSQYMPQPSQPSLSSALDQHGNYAAPHQPAPDYPNQNPAGHGYTAPPVMPQAPMGKPAAQPAHPGVSQAADDFARPPAPRPAPAAASDPGMRELILSALNANRVELHLQPIVTLPQRQVKYYEAFTRLRDSQGELIDAATFLPEAVRSGLIARIDNLQLFRSVQVIRRLTARNRNAALFCNVSSLSLVDETFFPGFLEFVRSNKSFADVIVFEFAQEDVAQMGVMEMESLSALAEIGFHFSIDRITDMKMDFKTLAQRGFKYAKLHADYLIGRRAADHGHIHPSDFGDLLHRYGIELIPDHVETESQVLELLDYEVKLAQGNLFSPPRPVRAEVLQGAPAPAARKRA</sequence>
<dbReference type="PROSITE" id="PS50883">
    <property type="entry name" value="EAL"/>
    <property type="match status" value="1"/>
</dbReference>
<evidence type="ECO:0000259" key="4">
    <source>
        <dbReference type="PROSITE" id="PS50883"/>
    </source>
</evidence>
<comment type="caution">
    <text evidence="5">The sequence shown here is derived from an EMBL/GenBank/DDBJ whole genome shotgun (WGS) entry which is preliminary data.</text>
</comment>
<keyword evidence="1" id="KW-0175">Coiled coil</keyword>
<dbReference type="EMBL" id="JACYXI010000010">
    <property type="protein sequence ID" value="MBD8892958.1"/>
    <property type="molecule type" value="Genomic_DNA"/>
</dbReference>
<feature type="domain" description="EAL" evidence="4">
    <location>
        <begin position="254"/>
        <end position="507"/>
    </location>
</feature>
<accession>A0ABR9CQ23</accession>
<dbReference type="InterPro" id="IPR050706">
    <property type="entry name" value="Cyclic-di-GMP_PDE-like"/>
</dbReference>
<reference evidence="5 6" key="2">
    <citation type="journal article" date="2021" name="Int. J. Syst. Evol. Microbiol.">
        <title>Roseibium litorale sp. nov., isolated from a tidal flat sediment and proposal for the reclassification of Labrenzia polysiphoniae as Roseibium polysiphoniae comb. nov.</title>
        <authorList>
            <person name="Liu Y."/>
            <person name="Pei T."/>
            <person name="Du J."/>
            <person name="Chao M."/>
            <person name="Deng M.R."/>
            <person name="Zhu H."/>
        </authorList>
    </citation>
    <scope>NUCLEOTIDE SEQUENCE [LARGE SCALE GENOMIC DNA]</scope>
    <source>
        <strain evidence="5 6">4C16A</strain>
    </source>
</reference>
<keyword evidence="6" id="KW-1185">Reference proteome</keyword>
<dbReference type="InterPro" id="IPR001633">
    <property type="entry name" value="EAL_dom"/>
</dbReference>
<evidence type="ECO:0000256" key="3">
    <source>
        <dbReference type="SAM" id="Phobius"/>
    </source>
</evidence>
<keyword evidence="3" id="KW-1133">Transmembrane helix</keyword>
<dbReference type="Gene3D" id="3.20.20.450">
    <property type="entry name" value="EAL domain"/>
    <property type="match status" value="1"/>
</dbReference>
<dbReference type="Proteomes" id="UP000632063">
    <property type="component" value="Unassembled WGS sequence"/>
</dbReference>
<dbReference type="SMART" id="SM00052">
    <property type="entry name" value="EAL"/>
    <property type="match status" value="1"/>
</dbReference>
<evidence type="ECO:0000256" key="1">
    <source>
        <dbReference type="SAM" id="Coils"/>
    </source>
</evidence>
<gene>
    <name evidence="5" type="ORF">IG616_15560</name>
</gene>
<feature type="coiled-coil region" evidence="1">
    <location>
        <begin position="59"/>
        <end position="86"/>
    </location>
</feature>
<dbReference type="SUPFAM" id="SSF141868">
    <property type="entry name" value="EAL domain-like"/>
    <property type="match status" value="1"/>
</dbReference>
<dbReference type="InterPro" id="IPR035919">
    <property type="entry name" value="EAL_sf"/>
</dbReference>
<protein>
    <submittedName>
        <fullName evidence="5">EAL domain-containing protein</fullName>
    </submittedName>
</protein>
<name>A0ABR9CQ23_9HYPH</name>
<keyword evidence="3" id="KW-0472">Membrane</keyword>
<proteinExistence type="predicted"/>